<reference evidence="1 2" key="1">
    <citation type="submission" date="2014-06" db="EMBL/GenBank/DDBJ databases">
        <authorList>
            <person name="Bishop-Lilly K.A."/>
            <person name="Broomall S.M."/>
            <person name="Chain P.S."/>
            <person name="Chertkov O."/>
            <person name="Coyne S.R."/>
            <person name="Daligault H.E."/>
            <person name="Davenport K.W."/>
            <person name="Erkkila T."/>
            <person name="Frey K.G."/>
            <person name="Gibbons H.S."/>
            <person name="Gu W."/>
            <person name="Jaissle J."/>
            <person name="Johnson S.L."/>
            <person name="Koroleva G.I."/>
            <person name="Ladner J.T."/>
            <person name="Lo C.-C."/>
            <person name="Minogue T.D."/>
            <person name="Munk C."/>
            <person name="Palacios G.F."/>
            <person name="Redden C.L."/>
            <person name="Rosenzweig C.N."/>
            <person name="Scholz M.B."/>
            <person name="Teshima H."/>
            <person name="Xu Y."/>
        </authorList>
    </citation>
    <scope>NUCLEOTIDE SEQUENCE [LARGE SCALE GENOMIC DNA]</scope>
    <source>
        <strain evidence="1 2">EO147</strain>
    </source>
</reference>
<dbReference type="EMBL" id="CP008727">
    <property type="protein sequence ID" value="AIO70216.1"/>
    <property type="molecule type" value="Genomic_DNA"/>
</dbReference>
<organism evidence="1 2">
    <name type="scientific">Burkholderia oklahomensis</name>
    <dbReference type="NCBI Taxonomy" id="342113"/>
    <lineage>
        <taxon>Bacteria</taxon>
        <taxon>Pseudomonadati</taxon>
        <taxon>Pseudomonadota</taxon>
        <taxon>Betaproteobacteria</taxon>
        <taxon>Burkholderiales</taxon>
        <taxon>Burkholderiaceae</taxon>
        <taxon>Burkholderia</taxon>
        <taxon>pseudomallei group</taxon>
    </lineage>
</organism>
<dbReference type="Proteomes" id="UP000029424">
    <property type="component" value="Chromosome 2"/>
</dbReference>
<evidence type="ECO:0000313" key="2">
    <source>
        <dbReference type="Proteomes" id="UP000029424"/>
    </source>
</evidence>
<gene>
    <name evidence="1" type="ORF">DM82_5388</name>
</gene>
<protein>
    <submittedName>
        <fullName evidence="1">Uncharacterized protein</fullName>
    </submittedName>
</protein>
<name>A0AAI8FR02_9BURK</name>
<dbReference type="KEGG" id="bok:DM82_5388"/>
<evidence type="ECO:0000313" key="1">
    <source>
        <dbReference type="EMBL" id="AIO70216.1"/>
    </source>
</evidence>
<accession>A0AAI8FR02</accession>
<keyword evidence="2" id="KW-1185">Reference proteome</keyword>
<sequence length="134" mass="14285">MKHGYLTDLPACIRHVGSVAIGGAQRGRWSLTMDELSGWCGGGAYGMCVAFAVDGAPHDAAWLAHAALWLASLRGQPDDALWLDDGTLYFVRRYDSDVGAAALRAGIEQQGAVTRWLSAHHEAARGMRHAGPGE</sequence>
<dbReference type="AlphaFoldDB" id="A0AAI8FR02"/>
<proteinExistence type="predicted"/>